<protein>
    <recommendedName>
        <fullName evidence="3">Rossmann fold nucleotide-binding protein</fullName>
    </recommendedName>
</protein>
<dbReference type="STRING" id="1618573.UT19_C0013G0018"/>
<evidence type="ECO:0000313" key="2">
    <source>
        <dbReference type="Proteomes" id="UP000034932"/>
    </source>
</evidence>
<name>A0A0G0P5E8_9BACT</name>
<dbReference type="GO" id="GO:0005829">
    <property type="term" value="C:cytosol"/>
    <property type="evidence" value="ECO:0007669"/>
    <property type="project" value="TreeGrafter"/>
</dbReference>
<accession>A0A0G0P5E8</accession>
<dbReference type="InterPro" id="IPR041164">
    <property type="entry name" value="LDcluster4"/>
</dbReference>
<evidence type="ECO:0000313" key="1">
    <source>
        <dbReference type="EMBL" id="KKQ93354.1"/>
    </source>
</evidence>
<dbReference type="InterPro" id="IPR052341">
    <property type="entry name" value="LOG_family_nucleotidases"/>
</dbReference>
<dbReference type="AlphaFoldDB" id="A0A0G0P5E8"/>
<evidence type="ECO:0008006" key="3">
    <source>
        <dbReference type="Google" id="ProtNLM"/>
    </source>
</evidence>
<dbReference type="Proteomes" id="UP000034932">
    <property type="component" value="Unassembled WGS sequence"/>
</dbReference>
<dbReference type="PANTHER" id="PTHR43393">
    <property type="entry name" value="CYTOKININ RIBOSIDE 5'-MONOPHOSPHATE PHOSPHORIBOHYDROLASE"/>
    <property type="match status" value="1"/>
</dbReference>
<dbReference type="Pfam" id="PF18306">
    <property type="entry name" value="LDcluster4"/>
    <property type="match status" value="1"/>
</dbReference>
<gene>
    <name evidence="1" type="ORF">UT19_C0013G0018</name>
</gene>
<proteinExistence type="predicted"/>
<dbReference type="SUPFAM" id="SSF102405">
    <property type="entry name" value="MCP/YpsA-like"/>
    <property type="match status" value="1"/>
</dbReference>
<reference evidence="1 2" key="1">
    <citation type="journal article" date="2015" name="Nature">
        <title>rRNA introns, odd ribosomes, and small enigmatic genomes across a large radiation of phyla.</title>
        <authorList>
            <person name="Brown C.T."/>
            <person name="Hug L.A."/>
            <person name="Thomas B.C."/>
            <person name="Sharon I."/>
            <person name="Castelle C.J."/>
            <person name="Singh A."/>
            <person name="Wilkins M.J."/>
            <person name="Williams K.H."/>
            <person name="Banfield J.F."/>
        </authorList>
    </citation>
    <scope>NUCLEOTIDE SEQUENCE [LARGE SCALE GENOMIC DNA]</scope>
</reference>
<dbReference type="EMBL" id="LBVW01000013">
    <property type="protein sequence ID" value="KKQ93354.1"/>
    <property type="molecule type" value="Genomic_DNA"/>
</dbReference>
<dbReference type="PANTHER" id="PTHR43393:SF3">
    <property type="entry name" value="LYSINE DECARBOXYLASE-LIKE PROTEIN"/>
    <property type="match status" value="1"/>
</dbReference>
<organism evidence="1 2">
    <name type="scientific">Candidatus Woesebacteria bacterium GW2011_GWB1_39_10b</name>
    <dbReference type="NCBI Taxonomy" id="1618573"/>
    <lineage>
        <taxon>Bacteria</taxon>
        <taxon>Candidatus Woeseibacteriota</taxon>
    </lineage>
</organism>
<dbReference type="Gene3D" id="3.40.50.450">
    <property type="match status" value="1"/>
</dbReference>
<sequence length="201" mass="22655">MDDHLPRPLIKNIAFFGDAALPETDPVYQDAFEIAKVLASNGYTIVNGGGPGVMDASTKGAEAVKGETLAVTFYPKDAPGFEGRYLGNIADKEIKTSNYIERMFKLLEHGDFYIIFKGGTGTISELGTAWVLAKLYLGHHKPFILYGEFWKEITEVLRRNLNIDEKEMSVFEIITRREDVLPTIEKFEKTMQEIKLEDGKR</sequence>
<comment type="caution">
    <text evidence="1">The sequence shown here is derived from an EMBL/GenBank/DDBJ whole genome shotgun (WGS) entry which is preliminary data.</text>
</comment>